<name>E6TWP9_EVAC2</name>
<protein>
    <submittedName>
        <fullName evidence="2">GCN5-related N-acetyltransferase</fullName>
    </submittedName>
</protein>
<evidence type="ECO:0000259" key="1">
    <source>
        <dbReference type="PROSITE" id="PS51186"/>
    </source>
</evidence>
<dbReference type="Proteomes" id="UP000001401">
    <property type="component" value="Chromosome"/>
</dbReference>
<dbReference type="EMBL" id="CP002394">
    <property type="protein sequence ID" value="ADU28732.1"/>
    <property type="molecule type" value="Genomic_DNA"/>
</dbReference>
<sequence length="132" mass="15580">MRWVKEDFLISDDVSTIDLEIVVSLLSTTYWAAKRDRETIKKSIEGSVVFGLYHSNNQIGFARVVTDKATFSWVMDVVIDEAYRERKLGTWLMECILDHPHIKHTSFGLATKDAQSFYRKFNFYEEECMRRR</sequence>
<feature type="domain" description="N-acetyltransferase" evidence="1">
    <location>
        <begin position="9"/>
        <end position="132"/>
    </location>
</feature>
<dbReference type="AlphaFoldDB" id="E6TWP9"/>
<dbReference type="Pfam" id="PF13508">
    <property type="entry name" value="Acetyltransf_7"/>
    <property type="match status" value="1"/>
</dbReference>
<dbReference type="InterPro" id="IPR000182">
    <property type="entry name" value="GNAT_dom"/>
</dbReference>
<dbReference type="SUPFAM" id="SSF55729">
    <property type="entry name" value="Acyl-CoA N-acyltransferases (Nat)"/>
    <property type="match status" value="1"/>
</dbReference>
<dbReference type="CDD" id="cd04301">
    <property type="entry name" value="NAT_SF"/>
    <property type="match status" value="1"/>
</dbReference>
<dbReference type="KEGG" id="bco:Bcell_0450"/>
<dbReference type="eggNOG" id="COG0456">
    <property type="taxonomic scope" value="Bacteria"/>
</dbReference>
<evidence type="ECO:0000313" key="3">
    <source>
        <dbReference type="Proteomes" id="UP000001401"/>
    </source>
</evidence>
<keyword evidence="3" id="KW-1185">Reference proteome</keyword>
<reference evidence="2" key="1">
    <citation type="submission" date="2010-12" db="EMBL/GenBank/DDBJ databases">
        <title>Complete sequence of Bacillus cellulosilyticus DSM 2522.</title>
        <authorList>
            <consortium name="US DOE Joint Genome Institute"/>
            <person name="Lucas S."/>
            <person name="Copeland A."/>
            <person name="Lapidus A."/>
            <person name="Cheng J.-F."/>
            <person name="Bruce D."/>
            <person name="Goodwin L."/>
            <person name="Pitluck S."/>
            <person name="Chertkov O."/>
            <person name="Detter J.C."/>
            <person name="Han C."/>
            <person name="Tapia R."/>
            <person name="Land M."/>
            <person name="Hauser L."/>
            <person name="Jeffries C."/>
            <person name="Kyrpides N."/>
            <person name="Ivanova N."/>
            <person name="Mikhailova N."/>
            <person name="Brumm P."/>
            <person name="Mead D."/>
            <person name="Woyke T."/>
        </authorList>
    </citation>
    <scope>NUCLEOTIDE SEQUENCE [LARGE SCALE GENOMIC DNA]</scope>
    <source>
        <strain evidence="2">DSM 2522</strain>
    </source>
</reference>
<dbReference type="OrthoDB" id="3216107at2"/>
<dbReference type="HOGENOM" id="CLU_086503_2_1_9"/>
<organism evidence="2 3">
    <name type="scientific">Evansella cellulosilytica (strain ATCC 21833 / DSM 2522 / FERM P-1141 / JCM 9156 / N-4)</name>
    <name type="common">Bacillus cellulosilyticus</name>
    <dbReference type="NCBI Taxonomy" id="649639"/>
    <lineage>
        <taxon>Bacteria</taxon>
        <taxon>Bacillati</taxon>
        <taxon>Bacillota</taxon>
        <taxon>Bacilli</taxon>
        <taxon>Bacillales</taxon>
        <taxon>Bacillaceae</taxon>
        <taxon>Evansella</taxon>
    </lineage>
</organism>
<dbReference type="Gene3D" id="3.40.630.30">
    <property type="match status" value="1"/>
</dbReference>
<dbReference type="STRING" id="649639.Bcell_0450"/>
<keyword evidence="2" id="KW-0808">Transferase</keyword>
<dbReference type="InterPro" id="IPR016181">
    <property type="entry name" value="Acyl_CoA_acyltransferase"/>
</dbReference>
<dbReference type="GO" id="GO:0016747">
    <property type="term" value="F:acyltransferase activity, transferring groups other than amino-acyl groups"/>
    <property type="evidence" value="ECO:0007669"/>
    <property type="project" value="InterPro"/>
</dbReference>
<dbReference type="PANTHER" id="PTHR43233">
    <property type="entry name" value="FAMILY N-ACETYLTRANSFERASE, PUTATIVE (AFU_ORTHOLOGUE AFUA_6G03350)-RELATED"/>
    <property type="match status" value="1"/>
</dbReference>
<accession>E6TWP9</accession>
<dbReference type="InterPro" id="IPR053144">
    <property type="entry name" value="Acetyltransferase_Butenolide"/>
</dbReference>
<dbReference type="PANTHER" id="PTHR43233:SF1">
    <property type="entry name" value="FAMILY N-ACETYLTRANSFERASE, PUTATIVE (AFU_ORTHOLOGUE AFUA_6G03350)-RELATED"/>
    <property type="match status" value="1"/>
</dbReference>
<evidence type="ECO:0000313" key="2">
    <source>
        <dbReference type="EMBL" id="ADU28732.1"/>
    </source>
</evidence>
<dbReference type="RefSeq" id="WP_013487073.1">
    <property type="nucleotide sequence ID" value="NC_014829.1"/>
</dbReference>
<proteinExistence type="predicted"/>
<dbReference type="PROSITE" id="PS51186">
    <property type="entry name" value="GNAT"/>
    <property type="match status" value="1"/>
</dbReference>
<gene>
    <name evidence="2" type="ordered locus">Bcell_0450</name>
</gene>